<evidence type="ECO:0000313" key="2">
    <source>
        <dbReference type="Proteomes" id="UP001596352"/>
    </source>
</evidence>
<dbReference type="EMBL" id="JBHSZY010000013">
    <property type="protein sequence ID" value="MFC7073921.1"/>
    <property type="molecule type" value="Genomic_DNA"/>
</dbReference>
<keyword evidence="2" id="KW-1185">Reference proteome</keyword>
<name>A0ACC7E3A9_9EURY</name>
<keyword evidence="1" id="KW-0378">Hydrolase</keyword>
<organism evidence="1 2">
    <name type="scientific">Halovenus rubra</name>
    <dbReference type="NCBI Taxonomy" id="869890"/>
    <lineage>
        <taxon>Archaea</taxon>
        <taxon>Methanobacteriati</taxon>
        <taxon>Methanobacteriota</taxon>
        <taxon>Stenosarchaea group</taxon>
        <taxon>Halobacteria</taxon>
        <taxon>Halobacteriales</taxon>
        <taxon>Haloarculaceae</taxon>
        <taxon>Halovenus</taxon>
    </lineage>
</organism>
<gene>
    <name evidence="1" type="ORF">ACFQKC_12755</name>
</gene>
<accession>A0ACC7E3A9</accession>
<proteinExistence type="predicted"/>
<reference evidence="1 2" key="1">
    <citation type="journal article" date="2019" name="Int. J. Syst. Evol. Microbiol.">
        <title>The Global Catalogue of Microorganisms (GCM) 10K type strain sequencing project: providing services to taxonomists for standard genome sequencing and annotation.</title>
        <authorList>
            <consortium name="The Broad Institute Genomics Platform"/>
            <consortium name="The Broad Institute Genome Sequencing Center for Infectious Disease"/>
            <person name="Wu L."/>
            <person name="Ma J."/>
        </authorList>
    </citation>
    <scope>NUCLEOTIDE SEQUENCE [LARGE SCALE GENOMIC DNA]</scope>
    <source>
        <strain evidence="1 2">R28</strain>
    </source>
</reference>
<evidence type="ECO:0000313" key="1">
    <source>
        <dbReference type="EMBL" id="MFC7073921.1"/>
    </source>
</evidence>
<protein>
    <submittedName>
        <fullName evidence="1">HAD-IIA family hydrolase</fullName>
    </submittedName>
</protein>
<comment type="caution">
    <text evidence="1">The sequence shown here is derived from an EMBL/GenBank/DDBJ whole genome shotgun (WGS) entry which is preliminary data.</text>
</comment>
<sequence length="262" mass="27722">MGMDGAIIDLDGTVYRGGTVIPGAPEGVRTLRNAGLDTLFFSNNPVRDGTEYATHLSEMGIPTDPHEACSSGVVTTQYLREHHADDEILVIGAEGLREQLHGAKLHVTDDPEEADILLASWTPQFGYEDLQRALDAVNDGGTFLGTDPDRTFPAEDGRHIPGSGSMIGSVAATLGRDPDAILGKPSETAQEFALSRLDTTAESCLIVGDRLNTDLAMGDRAGMTTVLTETGIASTADIETSPVDPDFVIDSLGEIDDVLAQL</sequence>
<dbReference type="Proteomes" id="UP001596352">
    <property type="component" value="Unassembled WGS sequence"/>
</dbReference>